<keyword evidence="1" id="KW-1133">Transmembrane helix</keyword>
<organism evidence="2 3">
    <name type="scientific">Clostridium grantii DSM 8605</name>
    <dbReference type="NCBI Taxonomy" id="1121316"/>
    <lineage>
        <taxon>Bacteria</taxon>
        <taxon>Bacillati</taxon>
        <taxon>Bacillota</taxon>
        <taxon>Clostridia</taxon>
        <taxon>Eubacteriales</taxon>
        <taxon>Clostridiaceae</taxon>
        <taxon>Clostridium</taxon>
    </lineage>
</organism>
<proteinExistence type="predicted"/>
<feature type="transmembrane region" description="Helical" evidence="1">
    <location>
        <begin position="477"/>
        <end position="499"/>
    </location>
</feature>
<evidence type="ECO:0000313" key="2">
    <source>
        <dbReference type="EMBL" id="SHH98483.1"/>
    </source>
</evidence>
<dbReference type="EMBL" id="FQXM01000028">
    <property type="protein sequence ID" value="SHH98483.1"/>
    <property type="molecule type" value="Genomic_DNA"/>
</dbReference>
<protein>
    <recommendedName>
        <fullName evidence="4">FtsX-like permease family protein</fullName>
    </recommendedName>
</protein>
<feature type="transmembrane region" description="Helical" evidence="1">
    <location>
        <begin position="26"/>
        <end position="45"/>
    </location>
</feature>
<dbReference type="Proteomes" id="UP000184447">
    <property type="component" value="Unassembled WGS sequence"/>
</dbReference>
<dbReference type="Pfam" id="PF07242">
    <property type="entry name" value="DUF1430"/>
    <property type="match status" value="1"/>
</dbReference>
<evidence type="ECO:0000313" key="3">
    <source>
        <dbReference type="Proteomes" id="UP000184447"/>
    </source>
</evidence>
<dbReference type="STRING" id="1121316.SAMN02745207_03612"/>
<dbReference type="AlphaFoldDB" id="A0A1M5XGW3"/>
<keyword evidence="1" id="KW-0472">Membrane</keyword>
<feature type="transmembrane region" description="Helical" evidence="1">
    <location>
        <begin position="400"/>
        <end position="426"/>
    </location>
</feature>
<keyword evidence="1" id="KW-0812">Transmembrane</keyword>
<keyword evidence="3" id="KW-1185">Reference proteome</keyword>
<feature type="transmembrane region" description="Helical" evidence="1">
    <location>
        <begin position="139"/>
        <end position="160"/>
    </location>
</feature>
<accession>A0A1M5XGW3</accession>
<evidence type="ECO:0008006" key="4">
    <source>
        <dbReference type="Google" id="ProtNLM"/>
    </source>
</evidence>
<dbReference type="RefSeq" id="WP_073340288.1">
    <property type="nucleotide sequence ID" value="NZ_FQXM01000028.1"/>
</dbReference>
<feature type="transmembrane region" description="Helical" evidence="1">
    <location>
        <begin position="447"/>
        <end position="471"/>
    </location>
</feature>
<feature type="transmembrane region" description="Helical" evidence="1">
    <location>
        <begin position="93"/>
        <end position="118"/>
    </location>
</feature>
<reference evidence="2 3" key="1">
    <citation type="submission" date="2016-11" db="EMBL/GenBank/DDBJ databases">
        <authorList>
            <person name="Jaros S."/>
            <person name="Januszkiewicz K."/>
            <person name="Wedrychowicz H."/>
        </authorList>
    </citation>
    <scope>NUCLEOTIDE SEQUENCE [LARGE SCALE GENOMIC DNA]</scope>
    <source>
        <strain evidence="2 3">DSM 8605</strain>
    </source>
</reference>
<evidence type="ECO:0000256" key="1">
    <source>
        <dbReference type="SAM" id="Phobius"/>
    </source>
</evidence>
<dbReference type="InterPro" id="IPR006541">
    <property type="entry name" value="Bacteriocin_ass"/>
</dbReference>
<name>A0A1M5XGW3_9CLOT</name>
<feature type="transmembrane region" description="Helical" evidence="1">
    <location>
        <begin position="65"/>
        <end position="87"/>
    </location>
</feature>
<sequence>MELIEKYAGNHPKPGYPDKESRNNTIVIWALIICIILLLSFYDVISQKKENVIRISMGEKISKIICINILIDSFIFVVMFIVILFILSRYSYVFFNFNISIIFFAILLCINGLLYLNLYSYDIKEAFSNGKSYKSLLSLNYGLKLITTVLIILIISSNIFSVSESLSLYKQKSFFEEHADYYYIKFAYRIRENSDGSFNDTLTDSSRVQVIFNKQFFEKFNAIELKNVSNVYGTGGILANKNAFDYLSSKIDELRDINLEKEFYFLVPERMKNNLELINLLIDYIEIFESNDYGVIYYNDNIEVVGVDEDSLYGSDVVKNPIIVYNNMSLEQLKLQSDNNDQNIMKSEQLYDTMYKISSNDDLKEFNKFIVEYNLQDEIVNKTNVLEKYENSWIIAKRILYINLVFSILVLLLELIIINSIIRLEYEVNAIELSIKKVMGYSVLEKNWKIIMMTLITTISSILIAIIGARIMQIQEVYYIAFGGSIILILELFIIVFYINRIENSKIQKILKGGNL</sequence>
<gene>
    <name evidence="2" type="ORF">SAMN02745207_03612</name>
</gene>